<dbReference type="AlphaFoldDB" id="A0A380T8Q1"/>
<feature type="transmembrane region" description="Helical" evidence="1">
    <location>
        <begin position="169"/>
        <end position="190"/>
    </location>
</feature>
<feature type="transmembrane region" description="Helical" evidence="1">
    <location>
        <begin position="99"/>
        <end position="120"/>
    </location>
</feature>
<proteinExistence type="predicted"/>
<name>A0A380T8Q1_9ZZZZ</name>
<evidence type="ECO:0008006" key="3">
    <source>
        <dbReference type="Google" id="ProtNLM"/>
    </source>
</evidence>
<accession>A0A380T8Q1</accession>
<feature type="transmembrane region" description="Helical" evidence="1">
    <location>
        <begin position="141"/>
        <end position="163"/>
    </location>
</feature>
<feature type="transmembrane region" description="Helical" evidence="1">
    <location>
        <begin position="27"/>
        <end position="45"/>
    </location>
</feature>
<gene>
    <name evidence="2" type="ORF">DF3PB_130015</name>
</gene>
<keyword evidence="1" id="KW-0812">Transmembrane</keyword>
<organism evidence="2">
    <name type="scientific">metagenome</name>
    <dbReference type="NCBI Taxonomy" id="256318"/>
    <lineage>
        <taxon>unclassified sequences</taxon>
        <taxon>metagenomes</taxon>
    </lineage>
</organism>
<sequence length="191" mass="20032">MLLLDIFLLRLAPYRHACESPRAGLYIGAFLVVTGTLYGLLVAALQRSAAGMIQGIGVADIPAWALFGGNVLSGIVVTIMVHVGITFLAWLMARAIGGPGILAAIYRCTAYLLPLTWPALPQVAKKTALAGQQPVPLPYDVLYLPLAVVALSLFLIGLTNAYVVTQGKGVARAAFGAGLFALFTLSILLIA</sequence>
<feature type="transmembrane region" description="Helical" evidence="1">
    <location>
        <begin position="66"/>
        <end position="93"/>
    </location>
</feature>
<protein>
    <recommendedName>
        <fullName evidence="3">Yip1 domain-containing protein</fullName>
    </recommendedName>
</protein>
<reference evidence="2" key="1">
    <citation type="submission" date="2018-07" db="EMBL/GenBank/DDBJ databases">
        <authorList>
            <person name="Quirk P.G."/>
            <person name="Krulwich T.A."/>
        </authorList>
    </citation>
    <scope>NUCLEOTIDE SEQUENCE</scope>
</reference>
<evidence type="ECO:0000313" key="2">
    <source>
        <dbReference type="EMBL" id="SUS04384.1"/>
    </source>
</evidence>
<keyword evidence="1" id="KW-0472">Membrane</keyword>
<evidence type="ECO:0000256" key="1">
    <source>
        <dbReference type="SAM" id="Phobius"/>
    </source>
</evidence>
<dbReference type="EMBL" id="UIDG01000035">
    <property type="protein sequence ID" value="SUS04384.1"/>
    <property type="molecule type" value="Genomic_DNA"/>
</dbReference>
<keyword evidence="1" id="KW-1133">Transmembrane helix</keyword>